<dbReference type="Pfam" id="PF00501">
    <property type="entry name" value="AMP-binding"/>
    <property type="match status" value="1"/>
</dbReference>
<dbReference type="InterPro" id="IPR010071">
    <property type="entry name" value="AA_adenyl_dom"/>
</dbReference>
<dbReference type="PANTHER" id="PTHR45527">
    <property type="entry name" value="NONRIBOSOMAL PEPTIDE SYNTHETASE"/>
    <property type="match status" value="1"/>
</dbReference>
<evidence type="ECO:0000256" key="2">
    <source>
        <dbReference type="ARBA" id="ARBA00022450"/>
    </source>
</evidence>
<evidence type="ECO:0000256" key="3">
    <source>
        <dbReference type="ARBA" id="ARBA00022553"/>
    </source>
</evidence>
<feature type="region of interest" description="Disordered" evidence="4">
    <location>
        <begin position="1090"/>
        <end position="1125"/>
    </location>
</feature>
<protein>
    <submittedName>
        <fullName evidence="6">Amino acid adenylation domain-containing protein</fullName>
    </submittedName>
</protein>
<dbReference type="Pfam" id="PF00550">
    <property type="entry name" value="PP-binding"/>
    <property type="match status" value="2"/>
</dbReference>
<dbReference type="Gene3D" id="3.40.50.980">
    <property type="match status" value="2"/>
</dbReference>
<keyword evidence="3" id="KW-0597">Phosphoprotein</keyword>
<dbReference type="InterPro" id="IPR009081">
    <property type="entry name" value="PP-bd_ACP"/>
</dbReference>
<dbReference type="InterPro" id="IPR045851">
    <property type="entry name" value="AMP-bd_C_sf"/>
</dbReference>
<dbReference type="InterPro" id="IPR025110">
    <property type="entry name" value="AMP-bd_C"/>
</dbReference>
<dbReference type="PANTHER" id="PTHR45527:SF1">
    <property type="entry name" value="FATTY ACID SYNTHASE"/>
    <property type="match status" value="1"/>
</dbReference>
<dbReference type="NCBIfam" id="TIGR01733">
    <property type="entry name" value="AA-adenyl-dom"/>
    <property type="match status" value="1"/>
</dbReference>
<sequence>MTGQQRSAEVESARQAVGAERALVLEEFNDTGRELPVTTLVAPIEEQVRRTPDATALVFGSETLTYAEFNARANRLAHHLAALGVTPGTPVAVAVPRSLELLVTLVAVVKAGGAYLPLDPDYPADRLAYMLEHTGPACVVADTAGRVPVPDGITVVALDDTSLDGRPDTDPTPVVTPAHPAYIIFTSGSTGRPKGVVVPHGAIDNRLRWMQAEYPLTAADRVLQKTPSGFDVSVWEFFWALREGAAIVVAEPGGHKDPAYLARTIREQSVTTCHFVPSMLQVFLAGLAGPEASGRTGLRQVFCSGEALPREAVREVGQLLPGVELHNLYGPTEAAVDVTYHPCDTAADGPVPIGKPVWNTRLYVLDAELRPVAVGEPGELYLAGVQLASAYLGRPEITADRFLADPYGPAGTRMYRTGDLARWTADGEVEYLGRTDHQVKLRGLRIELGEIESVLLAHPAVRQAAVVAHEGRQLVAYLVADEGATTGVPATGGVTADELKALAAERLPEFMVPASFMFLDTLPLSPNGKLDRKALPEPVFTGGEYREPQGERERILAEVYAQVLGLDRVGADDDFLAIGGDSLRSVKVVAEGRARGLEITQRQLLTHRTVARLAPHAGTPAETYDDVSGPLVQLGDEDLAAFRERHPNLSDVWPLTPMQSGMLFESMLSDSGYDAYRMQTVFTFSGRVDPARMREAGQGLLDRHPALRAAFAPDSQGDLVQLVVDGVQLPWQELDLRTLVPEEREEAFERFLAEDQAVPFDLATPPLLRMTLIRLGAEQAALVLTLHHALLDGWSEPVLARDLLRLYASHGHQAPLPPVRGFRDHLAWLARQDQREAAEAWAAELAGVGRPTLLAGTAVARDEASGSEVGTAAVPLTDEEAASLVRRAGELGVTLNTLVQGAWAVVLGRLTGRDDVLFGATVSGRPPGLPGVESMVGLFINTLPVRVRYAPEDGLGTLLTGLQERQTALLDHHHQSLSGLYEATGLGALFDTLLVYQAFPADESALAEAAAAARLTLDGTRSLGGSNYPLTLIADTEPRLRLTFQYQRGVLDQATADRVADGLHTVLRTLAADPAHPVGALDLGEPIVTTTETATESSTESATESAAAGATDSTADSATAATADPGPLPAAQLALRDLFADVLGTEPERIGVHDNFFNLGVTSLLATRIKSRIRKQLGTEVSIKTIFSSPTLAQLADHIAAAPAAAGSAGSPASSPSRPRLRRMNKE</sequence>
<reference evidence="6 7" key="1">
    <citation type="submission" date="2024-06" db="EMBL/GenBank/DDBJ databases">
        <title>The Natural Products Discovery Center: Release of the First 8490 Sequenced Strains for Exploring Actinobacteria Biosynthetic Diversity.</title>
        <authorList>
            <person name="Kalkreuter E."/>
            <person name="Kautsar S.A."/>
            <person name="Yang D."/>
            <person name="Bader C.D."/>
            <person name="Teijaro C.N."/>
            <person name="Fluegel L."/>
            <person name="Davis C.M."/>
            <person name="Simpson J.R."/>
            <person name="Lauterbach L."/>
            <person name="Steele A.D."/>
            <person name="Gui C."/>
            <person name="Meng S."/>
            <person name="Li G."/>
            <person name="Viehrig K."/>
            <person name="Ye F."/>
            <person name="Su P."/>
            <person name="Kiefer A.F."/>
            <person name="Nichols A."/>
            <person name="Cepeda A.J."/>
            <person name="Yan W."/>
            <person name="Fan B."/>
            <person name="Jiang Y."/>
            <person name="Adhikari A."/>
            <person name="Zheng C.-J."/>
            <person name="Schuster L."/>
            <person name="Cowan T.M."/>
            <person name="Smanski M.J."/>
            <person name="Chevrette M.G."/>
            <person name="De Carvalho L.P.S."/>
            <person name="Shen B."/>
        </authorList>
    </citation>
    <scope>NUCLEOTIDE SEQUENCE [LARGE SCALE GENOMIC DNA]</scope>
    <source>
        <strain evidence="6 7">NPDC046851</strain>
    </source>
</reference>
<dbReference type="InterPro" id="IPR020806">
    <property type="entry name" value="PKS_PP-bd"/>
</dbReference>
<dbReference type="InterPro" id="IPR020845">
    <property type="entry name" value="AMP-binding_CS"/>
</dbReference>
<evidence type="ECO:0000313" key="7">
    <source>
        <dbReference type="Proteomes" id="UP001551189"/>
    </source>
</evidence>
<keyword evidence="2" id="KW-0596">Phosphopantetheine</keyword>
<dbReference type="PROSITE" id="PS50075">
    <property type="entry name" value="CARRIER"/>
    <property type="match status" value="2"/>
</dbReference>
<dbReference type="Proteomes" id="UP001551189">
    <property type="component" value="Unassembled WGS sequence"/>
</dbReference>
<comment type="cofactor">
    <cofactor evidence="1">
        <name>pantetheine 4'-phosphate</name>
        <dbReference type="ChEBI" id="CHEBI:47942"/>
    </cofactor>
</comment>
<dbReference type="Gene3D" id="3.40.50.1820">
    <property type="entry name" value="alpha/beta hydrolase"/>
    <property type="match status" value="1"/>
</dbReference>
<dbReference type="InterPro" id="IPR000873">
    <property type="entry name" value="AMP-dep_synth/lig_dom"/>
</dbReference>
<dbReference type="Pfam" id="PF13193">
    <property type="entry name" value="AMP-binding_C"/>
    <property type="match status" value="1"/>
</dbReference>
<dbReference type="PROSITE" id="PS00455">
    <property type="entry name" value="AMP_BINDING"/>
    <property type="match status" value="1"/>
</dbReference>
<dbReference type="InterPro" id="IPR029058">
    <property type="entry name" value="AB_hydrolase_fold"/>
</dbReference>
<evidence type="ECO:0000256" key="4">
    <source>
        <dbReference type="SAM" id="MobiDB-lite"/>
    </source>
</evidence>
<feature type="compositionally biased region" description="Low complexity" evidence="4">
    <location>
        <begin position="1090"/>
        <end position="1124"/>
    </location>
</feature>
<dbReference type="Gene3D" id="3.30.559.10">
    <property type="entry name" value="Chloramphenicol acetyltransferase-like domain"/>
    <property type="match status" value="1"/>
</dbReference>
<dbReference type="EMBL" id="JBEYXT010000061">
    <property type="protein sequence ID" value="MEU6802479.1"/>
    <property type="molecule type" value="Genomic_DNA"/>
</dbReference>
<comment type="caution">
    <text evidence="6">The sequence shown here is derived from an EMBL/GenBank/DDBJ whole genome shotgun (WGS) entry which is preliminary data.</text>
</comment>
<dbReference type="InterPro" id="IPR001242">
    <property type="entry name" value="Condensation_dom"/>
</dbReference>
<proteinExistence type="predicted"/>
<feature type="compositionally biased region" description="Low complexity" evidence="4">
    <location>
        <begin position="1203"/>
        <end position="1218"/>
    </location>
</feature>
<evidence type="ECO:0000256" key="1">
    <source>
        <dbReference type="ARBA" id="ARBA00001957"/>
    </source>
</evidence>
<dbReference type="SUPFAM" id="SSF52777">
    <property type="entry name" value="CoA-dependent acyltransferases"/>
    <property type="match status" value="2"/>
</dbReference>
<evidence type="ECO:0000259" key="5">
    <source>
        <dbReference type="PROSITE" id="PS50075"/>
    </source>
</evidence>
<dbReference type="Pfam" id="PF00668">
    <property type="entry name" value="Condensation"/>
    <property type="match status" value="1"/>
</dbReference>
<dbReference type="CDD" id="cd17646">
    <property type="entry name" value="A_NRPS_AB3403-like"/>
    <property type="match status" value="1"/>
</dbReference>
<name>A0ABV3AZQ5_9ACTN</name>
<organism evidence="6 7">
    <name type="scientific">Streptomyces neyagawaensis</name>
    <dbReference type="NCBI Taxonomy" id="42238"/>
    <lineage>
        <taxon>Bacteria</taxon>
        <taxon>Bacillati</taxon>
        <taxon>Actinomycetota</taxon>
        <taxon>Actinomycetes</taxon>
        <taxon>Kitasatosporales</taxon>
        <taxon>Streptomycetaceae</taxon>
        <taxon>Streptomyces</taxon>
    </lineage>
</organism>
<dbReference type="Gene3D" id="2.30.38.10">
    <property type="entry name" value="Luciferase, Domain 3"/>
    <property type="match status" value="1"/>
</dbReference>
<dbReference type="Gene3D" id="3.30.559.30">
    <property type="entry name" value="Nonribosomal peptide synthetase, condensation domain"/>
    <property type="match status" value="1"/>
</dbReference>
<feature type="region of interest" description="Disordered" evidence="4">
    <location>
        <begin position="1203"/>
        <end position="1227"/>
    </location>
</feature>
<dbReference type="SUPFAM" id="SSF47336">
    <property type="entry name" value="ACP-like"/>
    <property type="match status" value="2"/>
</dbReference>
<evidence type="ECO:0000313" key="6">
    <source>
        <dbReference type="EMBL" id="MEU6802479.1"/>
    </source>
</evidence>
<dbReference type="Gene3D" id="3.30.300.30">
    <property type="match status" value="1"/>
</dbReference>
<dbReference type="SMART" id="SM00823">
    <property type="entry name" value="PKS_PP"/>
    <property type="match status" value="1"/>
</dbReference>
<feature type="domain" description="Carrier" evidence="5">
    <location>
        <begin position="547"/>
        <end position="621"/>
    </location>
</feature>
<feature type="domain" description="Carrier" evidence="5">
    <location>
        <begin position="1126"/>
        <end position="1203"/>
    </location>
</feature>
<accession>A0ABV3AZQ5</accession>
<dbReference type="SMART" id="SM01294">
    <property type="entry name" value="PKS_PP_betabranch"/>
    <property type="match status" value="1"/>
</dbReference>
<dbReference type="Gene3D" id="1.10.1200.10">
    <property type="entry name" value="ACP-like"/>
    <property type="match status" value="1"/>
</dbReference>
<dbReference type="InterPro" id="IPR036736">
    <property type="entry name" value="ACP-like_sf"/>
</dbReference>
<dbReference type="SUPFAM" id="SSF56801">
    <property type="entry name" value="Acetyl-CoA synthetase-like"/>
    <property type="match status" value="1"/>
</dbReference>
<gene>
    <name evidence="6" type="ORF">ABZ931_15900</name>
</gene>
<dbReference type="InterPro" id="IPR023213">
    <property type="entry name" value="CAT-like_dom_sf"/>
</dbReference>
<keyword evidence="7" id="KW-1185">Reference proteome</keyword>